<gene>
    <name evidence="10" type="ORF">BKG73_03270</name>
</gene>
<dbReference type="PANTHER" id="PTHR43442">
    <property type="entry name" value="GLUCONOKINASE-RELATED"/>
    <property type="match status" value="1"/>
</dbReference>
<comment type="catalytic activity">
    <reaction evidence="8 9">
        <text>D-gluconate + ATP = 6-phospho-D-gluconate + ADP + H(+)</text>
        <dbReference type="Rhea" id="RHEA:19433"/>
        <dbReference type="ChEBI" id="CHEBI:15378"/>
        <dbReference type="ChEBI" id="CHEBI:18391"/>
        <dbReference type="ChEBI" id="CHEBI:30616"/>
        <dbReference type="ChEBI" id="CHEBI:58759"/>
        <dbReference type="ChEBI" id="CHEBI:456216"/>
        <dbReference type="EC" id="2.7.1.12"/>
    </reaction>
</comment>
<protein>
    <recommendedName>
        <fullName evidence="3 9">Gluconokinase</fullName>
        <ecNumber evidence="3 9">2.7.1.12</ecNumber>
    </recommendedName>
</protein>
<evidence type="ECO:0000256" key="5">
    <source>
        <dbReference type="ARBA" id="ARBA00022741"/>
    </source>
</evidence>
<evidence type="ECO:0000256" key="7">
    <source>
        <dbReference type="ARBA" id="ARBA00022840"/>
    </source>
</evidence>
<name>A0ABX3C5F1_9MYCO</name>
<evidence type="ECO:0000313" key="10">
    <source>
        <dbReference type="EMBL" id="OHU13725.1"/>
    </source>
</evidence>
<keyword evidence="5 9" id="KW-0547">Nucleotide-binding</keyword>
<evidence type="ECO:0000256" key="1">
    <source>
        <dbReference type="ARBA" id="ARBA00004761"/>
    </source>
</evidence>
<keyword evidence="11" id="KW-1185">Reference proteome</keyword>
<evidence type="ECO:0000256" key="8">
    <source>
        <dbReference type="ARBA" id="ARBA00048090"/>
    </source>
</evidence>
<dbReference type="EC" id="2.7.1.12" evidence="3 9"/>
<keyword evidence="4 9" id="KW-0808">Transferase</keyword>
<dbReference type="CDD" id="cd02021">
    <property type="entry name" value="GntK"/>
    <property type="match status" value="1"/>
</dbReference>
<dbReference type="NCBIfam" id="TIGR01313">
    <property type="entry name" value="therm_gnt_kin"/>
    <property type="match status" value="1"/>
</dbReference>
<dbReference type="GO" id="GO:0016301">
    <property type="term" value="F:kinase activity"/>
    <property type="evidence" value="ECO:0007669"/>
    <property type="project" value="UniProtKB-KW"/>
</dbReference>
<evidence type="ECO:0000256" key="4">
    <source>
        <dbReference type="ARBA" id="ARBA00022679"/>
    </source>
</evidence>
<dbReference type="Gene3D" id="3.40.50.300">
    <property type="entry name" value="P-loop containing nucleotide triphosphate hydrolases"/>
    <property type="match status" value="1"/>
</dbReference>
<sequence>MVEASPPPVVVVMGVAGVGKTTVARLLAQRLGAPYAEADDFHPEANIAKMSAGIPLDDDDRWPCLRQIAEWMSERGREGAGGVITCSALKRRYRDVLRAGYPDAFFVHLSGDRVLIGDRMSHRAGHFMPTSLLDSQYDILEPLQPDERGAVLDVSAGPDELVAEALRQFGA</sequence>
<comment type="caution">
    <text evidence="10">The sequence shown here is derived from an EMBL/GenBank/DDBJ whole genome shotgun (WGS) entry which is preliminary data.</text>
</comment>
<dbReference type="Proteomes" id="UP000179621">
    <property type="component" value="Unassembled WGS sequence"/>
</dbReference>
<comment type="pathway">
    <text evidence="1">Carbohydrate acid metabolism.</text>
</comment>
<proteinExistence type="inferred from homology"/>
<evidence type="ECO:0000313" key="11">
    <source>
        <dbReference type="Proteomes" id="UP000179621"/>
    </source>
</evidence>
<keyword evidence="6 9" id="KW-0418">Kinase</keyword>
<keyword evidence="7 9" id="KW-0067">ATP-binding</keyword>
<reference evidence="10 11" key="1">
    <citation type="submission" date="2016-10" db="EMBL/GenBank/DDBJ databases">
        <title>Evaluation of Human, Animal and Environmental Mycobacterium chelonae Isolates by Core Genome Phylogenomic Analysis, Targeted Gene Comparison, and Anti-microbial Susceptibility Patterns: A Tale of Mistaken Identities.</title>
        <authorList>
            <person name="Fogelson S.B."/>
            <person name="Camus A.C."/>
            <person name="Lorenz W."/>
            <person name="Vasireddy R."/>
            <person name="Vasireddy S."/>
            <person name="Smith T."/>
            <person name="Brown-Elliott B.A."/>
            <person name="Wallace R.J.Jr."/>
            <person name="Hasan N.A."/>
            <person name="Reischl U."/>
            <person name="Sanchez S."/>
        </authorList>
    </citation>
    <scope>NUCLEOTIDE SEQUENCE [LARGE SCALE GENOMIC DNA]</scope>
    <source>
        <strain evidence="10 11">8528</strain>
    </source>
</reference>
<dbReference type="InterPro" id="IPR027417">
    <property type="entry name" value="P-loop_NTPase"/>
</dbReference>
<dbReference type="EMBL" id="MLIH01000002">
    <property type="protein sequence ID" value="OHU13725.1"/>
    <property type="molecule type" value="Genomic_DNA"/>
</dbReference>
<accession>A0ABX3C5F1</accession>
<evidence type="ECO:0000256" key="9">
    <source>
        <dbReference type="RuleBase" id="RU363066"/>
    </source>
</evidence>
<dbReference type="SUPFAM" id="SSF52540">
    <property type="entry name" value="P-loop containing nucleoside triphosphate hydrolases"/>
    <property type="match status" value="1"/>
</dbReference>
<comment type="similarity">
    <text evidence="2 9">Belongs to the gluconokinase GntK/GntV family.</text>
</comment>
<dbReference type="PANTHER" id="PTHR43442:SF3">
    <property type="entry name" value="GLUCONOKINASE-RELATED"/>
    <property type="match status" value="1"/>
</dbReference>
<organism evidence="10 11">
    <name type="scientific">Mycobacteroides saopaulense</name>
    <dbReference type="NCBI Taxonomy" id="1578165"/>
    <lineage>
        <taxon>Bacteria</taxon>
        <taxon>Bacillati</taxon>
        <taxon>Actinomycetota</taxon>
        <taxon>Actinomycetes</taxon>
        <taxon>Mycobacteriales</taxon>
        <taxon>Mycobacteriaceae</taxon>
        <taxon>Mycobacteroides</taxon>
    </lineage>
</organism>
<dbReference type="InterPro" id="IPR031322">
    <property type="entry name" value="Shikimate/glucono_kinase"/>
</dbReference>
<evidence type="ECO:0000256" key="2">
    <source>
        <dbReference type="ARBA" id="ARBA00008420"/>
    </source>
</evidence>
<evidence type="ECO:0000256" key="3">
    <source>
        <dbReference type="ARBA" id="ARBA00012054"/>
    </source>
</evidence>
<dbReference type="InterPro" id="IPR006001">
    <property type="entry name" value="Therm_gnt_kin"/>
</dbReference>
<evidence type="ECO:0000256" key="6">
    <source>
        <dbReference type="ARBA" id="ARBA00022777"/>
    </source>
</evidence>
<dbReference type="Pfam" id="PF01202">
    <property type="entry name" value="SKI"/>
    <property type="match status" value="1"/>
</dbReference>